<dbReference type="EMBL" id="CT573213">
    <property type="protein sequence ID" value="CAJ63460.1"/>
    <property type="molecule type" value="Genomic_DNA"/>
</dbReference>
<evidence type="ECO:0000313" key="2">
    <source>
        <dbReference type="EMBL" id="CAJ63460.1"/>
    </source>
</evidence>
<feature type="region of interest" description="Disordered" evidence="1">
    <location>
        <begin position="61"/>
        <end position="80"/>
    </location>
</feature>
<dbReference type="Proteomes" id="UP000000657">
    <property type="component" value="Chromosome"/>
</dbReference>
<dbReference type="AlphaFoldDB" id="Q0RGC8"/>
<evidence type="ECO:0008006" key="4">
    <source>
        <dbReference type="Google" id="ProtNLM"/>
    </source>
</evidence>
<dbReference type="HOGENOM" id="CLU_046006_4_4_11"/>
<proteinExistence type="predicted"/>
<sequence>MHVDRIDHLVLTVADVERTVDRYARVLRMTPVTFSGGRRSAAGGRWPLAFGRLKLDLHEAGSRNRSPRLHNAGPAARMQS</sequence>
<dbReference type="eggNOG" id="COG0346">
    <property type="taxonomic scope" value="Bacteria"/>
</dbReference>
<protein>
    <recommendedName>
        <fullName evidence="4">VOC domain-containing protein</fullName>
    </recommendedName>
</protein>
<name>Q0RGC8_FRAAA</name>
<dbReference type="KEGG" id="fal:FRAAL4819"/>
<dbReference type="Gene3D" id="3.10.180.10">
    <property type="entry name" value="2,3-Dihydroxybiphenyl 1,2-Dioxygenase, domain 1"/>
    <property type="match status" value="1"/>
</dbReference>
<dbReference type="SUPFAM" id="SSF54593">
    <property type="entry name" value="Glyoxalase/Bleomycin resistance protein/Dihydroxybiphenyl dioxygenase"/>
    <property type="match status" value="1"/>
</dbReference>
<accession>Q0RGC8</accession>
<gene>
    <name evidence="2" type="ordered locus">FRAAL4819</name>
</gene>
<evidence type="ECO:0000313" key="3">
    <source>
        <dbReference type="Proteomes" id="UP000000657"/>
    </source>
</evidence>
<organism evidence="2 3">
    <name type="scientific">Frankia alni (strain DSM 45986 / CECT 9034 / ACN14a)</name>
    <dbReference type="NCBI Taxonomy" id="326424"/>
    <lineage>
        <taxon>Bacteria</taxon>
        <taxon>Bacillati</taxon>
        <taxon>Actinomycetota</taxon>
        <taxon>Actinomycetes</taxon>
        <taxon>Frankiales</taxon>
        <taxon>Frankiaceae</taxon>
        <taxon>Frankia</taxon>
    </lineage>
</organism>
<keyword evidence="3" id="KW-1185">Reference proteome</keyword>
<evidence type="ECO:0000256" key="1">
    <source>
        <dbReference type="SAM" id="MobiDB-lite"/>
    </source>
</evidence>
<dbReference type="STRING" id="326424.FRAAL4819"/>
<reference evidence="2 3" key="1">
    <citation type="journal article" date="2007" name="Genome Res.">
        <title>Genome characteristics of facultatively symbiotic Frankia sp. strains reflect host range and host plant biogeography.</title>
        <authorList>
            <person name="Normand P."/>
            <person name="Lapierre P."/>
            <person name="Tisa L.S."/>
            <person name="Gogarten J.P."/>
            <person name="Alloisio N."/>
            <person name="Bagnarol E."/>
            <person name="Bassi C.A."/>
            <person name="Berry A.M."/>
            <person name="Bickhart D.M."/>
            <person name="Choisne N."/>
            <person name="Couloux A."/>
            <person name="Cournoyer B."/>
            <person name="Cruveiller S."/>
            <person name="Daubin V."/>
            <person name="Demange N."/>
            <person name="Francino M.P."/>
            <person name="Goltsman E."/>
            <person name="Huang Y."/>
            <person name="Kopp O.R."/>
            <person name="Labarre L."/>
            <person name="Lapidus A."/>
            <person name="Lavire C."/>
            <person name="Marechal J."/>
            <person name="Martinez M."/>
            <person name="Mastronunzio J.E."/>
            <person name="Mullin B.C."/>
            <person name="Niemann J."/>
            <person name="Pujic P."/>
            <person name="Rawnsley T."/>
            <person name="Rouy Z."/>
            <person name="Schenowitz C."/>
            <person name="Sellstedt A."/>
            <person name="Tavares F."/>
            <person name="Tomkins J.P."/>
            <person name="Vallenet D."/>
            <person name="Valverde C."/>
            <person name="Wall L.G."/>
            <person name="Wang Y."/>
            <person name="Medigue C."/>
            <person name="Benson D.R."/>
        </authorList>
    </citation>
    <scope>NUCLEOTIDE SEQUENCE [LARGE SCALE GENOMIC DNA]</scope>
    <source>
        <strain evidence="3">DSM 45986 / CECT 9034 / ACN14a</strain>
    </source>
</reference>
<dbReference type="InterPro" id="IPR029068">
    <property type="entry name" value="Glyas_Bleomycin-R_OHBP_Dase"/>
</dbReference>